<feature type="compositionally biased region" description="Polar residues" evidence="7">
    <location>
        <begin position="205"/>
        <end position="218"/>
    </location>
</feature>
<gene>
    <name evidence="8" type="ORF">GSTENG00005182001</name>
</gene>
<feature type="repeat" description="ARM" evidence="6">
    <location>
        <begin position="857"/>
        <end position="899"/>
    </location>
</feature>
<evidence type="ECO:0000256" key="1">
    <source>
        <dbReference type="ARBA" id="ARBA00004282"/>
    </source>
</evidence>
<dbReference type="Pfam" id="PF00514">
    <property type="entry name" value="Arm"/>
    <property type="match status" value="3"/>
</dbReference>
<feature type="compositionally biased region" description="Polar residues" evidence="7">
    <location>
        <begin position="134"/>
        <end position="167"/>
    </location>
</feature>
<organism evidence="8">
    <name type="scientific">Tetraodon nigroviridis</name>
    <name type="common">Spotted green pufferfish</name>
    <name type="synonym">Chelonodon nigroviridis</name>
    <dbReference type="NCBI Taxonomy" id="99883"/>
    <lineage>
        <taxon>Eukaryota</taxon>
        <taxon>Metazoa</taxon>
        <taxon>Chordata</taxon>
        <taxon>Craniata</taxon>
        <taxon>Vertebrata</taxon>
        <taxon>Euteleostomi</taxon>
        <taxon>Actinopterygii</taxon>
        <taxon>Neopterygii</taxon>
        <taxon>Teleostei</taxon>
        <taxon>Neoteleostei</taxon>
        <taxon>Acanthomorphata</taxon>
        <taxon>Eupercaria</taxon>
        <taxon>Tetraodontiformes</taxon>
        <taxon>Tetradontoidea</taxon>
        <taxon>Tetraodontidae</taxon>
        <taxon>Tetraodon</taxon>
    </lineage>
</organism>
<dbReference type="GO" id="GO:0005912">
    <property type="term" value="C:adherens junction"/>
    <property type="evidence" value="ECO:0007669"/>
    <property type="project" value="TreeGrafter"/>
</dbReference>
<name>Q4T8K8_TETNG</name>
<comment type="similarity">
    <text evidence="2">Belongs to the beta-catenin family.</text>
</comment>
<dbReference type="OrthoDB" id="3245100at2759"/>
<evidence type="ECO:0000256" key="2">
    <source>
        <dbReference type="ARBA" id="ARBA00005462"/>
    </source>
</evidence>
<feature type="non-terminal residue" evidence="8">
    <location>
        <position position="1"/>
    </location>
</feature>
<feature type="compositionally biased region" description="Low complexity" evidence="7">
    <location>
        <begin position="67"/>
        <end position="87"/>
    </location>
</feature>
<feature type="repeat" description="ARM" evidence="6">
    <location>
        <begin position="581"/>
        <end position="624"/>
    </location>
</feature>
<evidence type="ECO:0000256" key="3">
    <source>
        <dbReference type="ARBA" id="ARBA00022737"/>
    </source>
</evidence>
<evidence type="ECO:0000256" key="7">
    <source>
        <dbReference type="SAM" id="MobiDB-lite"/>
    </source>
</evidence>
<proteinExistence type="inferred from homology"/>
<feature type="region of interest" description="Disordered" evidence="7">
    <location>
        <begin position="66"/>
        <end position="223"/>
    </location>
</feature>
<reference evidence="8" key="2">
    <citation type="submission" date="2004-02" db="EMBL/GenBank/DDBJ databases">
        <authorList>
            <consortium name="Genoscope"/>
            <consortium name="Whitehead Institute Centre for Genome Research"/>
        </authorList>
    </citation>
    <scope>NUCLEOTIDE SEQUENCE</scope>
</reference>
<dbReference type="InterPro" id="IPR000225">
    <property type="entry name" value="Armadillo"/>
</dbReference>
<evidence type="ECO:0000256" key="6">
    <source>
        <dbReference type="PROSITE-ProRule" id="PRU00259"/>
    </source>
</evidence>
<dbReference type="GO" id="GO:0005634">
    <property type="term" value="C:nucleus"/>
    <property type="evidence" value="ECO:0007669"/>
    <property type="project" value="TreeGrafter"/>
</dbReference>
<dbReference type="InterPro" id="IPR011989">
    <property type="entry name" value="ARM-like"/>
</dbReference>
<dbReference type="PANTHER" id="PTHR10372">
    <property type="entry name" value="PLAKOPHILLIN-RELATED"/>
    <property type="match status" value="1"/>
</dbReference>
<evidence type="ECO:0000256" key="4">
    <source>
        <dbReference type="ARBA" id="ARBA00022889"/>
    </source>
</evidence>
<protein>
    <submittedName>
        <fullName evidence="8">(spotted green pufferfish) hypothetical protein</fullName>
    </submittedName>
</protein>
<reference evidence="8" key="1">
    <citation type="journal article" date="2004" name="Nature">
        <title>Genome duplication in the teleost fish Tetraodon nigroviridis reveals the early vertebrate proto-karyotype.</title>
        <authorList>
            <person name="Jaillon O."/>
            <person name="Aury J.-M."/>
            <person name="Brunet F."/>
            <person name="Petit J.-L."/>
            <person name="Stange-Thomann N."/>
            <person name="Mauceli E."/>
            <person name="Bouneau L."/>
            <person name="Fischer C."/>
            <person name="Ozouf-Costaz C."/>
            <person name="Bernot A."/>
            <person name="Nicaud S."/>
            <person name="Jaffe D."/>
            <person name="Fisher S."/>
            <person name="Lutfalla G."/>
            <person name="Dossat C."/>
            <person name="Segurens B."/>
            <person name="Dasilva C."/>
            <person name="Salanoubat M."/>
            <person name="Levy M."/>
            <person name="Boudet N."/>
            <person name="Castellano S."/>
            <person name="Anthouard V."/>
            <person name="Jubin C."/>
            <person name="Castelli V."/>
            <person name="Katinka M."/>
            <person name="Vacherie B."/>
            <person name="Biemont C."/>
            <person name="Skalli Z."/>
            <person name="Cattolico L."/>
            <person name="Poulain J."/>
            <person name="De Berardinis V."/>
            <person name="Cruaud C."/>
            <person name="Duprat S."/>
            <person name="Brottier P."/>
            <person name="Coutanceau J.-P."/>
            <person name="Gouzy J."/>
            <person name="Parra G."/>
            <person name="Lardier G."/>
            <person name="Chapple C."/>
            <person name="McKernan K.J."/>
            <person name="McEwan P."/>
            <person name="Bosak S."/>
            <person name="Kellis M."/>
            <person name="Volff J.-N."/>
            <person name="Guigo R."/>
            <person name="Zody M.C."/>
            <person name="Mesirov J."/>
            <person name="Lindblad-Toh K."/>
            <person name="Birren B."/>
            <person name="Nusbaum C."/>
            <person name="Kahn D."/>
            <person name="Robinson-Rechavi M."/>
            <person name="Laudet V."/>
            <person name="Schachter V."/>
            <person name="Quetier F."/>
            <person name="Saurin W."/>
            <person name="Scarpelli C."/>
            <person name="Wincker P."/>
            <person name="Lander E.S."/>
            <person name="Weissenbach J."/>
            <person name="Roest Crollius H."/>
        </authorList>
    </citation>
    <scope>NUCLEOTIDE SEQUENCE [LARGE SCALE GENOMIC DNA]</scope>
</reference>
<keyword evidence="3" id="KW-0677">Repeat</keyword>
<dbReference type="SUPFAM" id="SSF48371">
    <property type="entry name" value="ARM repeat"/>
    <property type="match status" value="1"/>
</dbReference>
<dbReference type="AlphaFoldDB" id="Q4T8K8"/>
<dbReference type="KEGG" id="tng:GSTEN00005182G001"/>
<evidence type="ECO:0000313" key="8">
    <source>
        <dbReference type="EMBL" id="CAF90774.1"/>
    </source>
</evidence>
<dbReference type="EMBL" id="CAAE01007776">
    <property type="protein sequence ID" value="CAF90774.1"/>
    <property type="molecule type" value="Genomic_DNA"/>
</dbReference>
<dbReference type="SMART" id="SM00185">
    <property type="entry name" value="ARM"/>
    <property type="match status" value="6"/>
</dbReference>
<dbReference type="PROSITE" id="PS50176">
    <property type="entry name" value="ARM_REPEAT"/>
    <property type="match status" value="3"/>
</dbReference>
<evidence type="ECO:0000256" key="5">
    <source>
        <dbReference type="ARBA" id="ARBA00022949"/>
    </source>
</evidence>
<comment type="subcellular location">
    <subcellularLocation>
        <location evidence="1">Cell junction</location>
    </subcellularLocation>
</comment>
<dbReference type="InterPro" id="IPR028435">
    <property type="entry name" value="Plakophilin/d_Catenin"/>
</dbReference>
<dbReference type="Gene3D" id="1.25.10.10">
    <property type="entry name" value="Leucine-rich Repeat Variant"/>
    <property type="match status" value="1"/>
</dbReference>
<dbReference type="GO" id="GO:0005737">
    <property type="term" value="C:cytoplasm"/>
    <property type="evidence" value="ECO:0007669"/>
    <property type="project" value="TreeGrafter"/>
</dbReference>
<accession>Q4T8K8</accession>
<dbReference type="InterPro" id="IPR016024">
    <property type="entry name" value="ARM-type_fold"/>
</dbReference>
<keyword evidence="4" id="KW-0130">Cell adhesion</keyword>
<feature type="region of interest" description="Disordered" evidence="7">
    <location>
        <begin position="1198"/>
        <end position="1218"/>
    </location>
</feature>
<comment type="caution">
    <text evidence="8">The sequence shown here is derived from an EMBL/GenBank/DDBJ whole genome shotgun (WGS) entry which is preliminary data.</text>
</comment>
<feature type="region of interest" description="Disordered" evidence="7">
    <location>
        <begin position="1"/>
        <end position="33"/>
    </location>
</feature>
<keyword evidence="5" id="KW-0965">Cell junction</keyword>
<dbReference type="FunFam" id="1.25.10.10:FF:001492">
    <property type="entry name" value="Catenin (cadherin-associated protein), delta 2b"/>
    <property type="match status" value="1"/>
</dbReference>
<dbReference type="PANTHER" id="PTHR10372:SF8">
    <property type="entry name" value="PLAKOPHILIN-4"/>
    <property type="match status" value="1"/>
</dbReference>
<feature type="repeat" description="ARM" evidence="6">
    <location>
        <begin position="537"/>
        <end position="570"/>
    </location>
</feature>
<sequence>MEDGEAAVEAPVAGREGRSQPPEPRSTTTKLLASVKEQELQFERLTRELEEERQIVASQLERCMLGAESPAGDSSSSSQKSFAWRSAGGDFQGGASEASACPGRHLEGEDGLYLPEPDCASLHDSEDSGGHSAHVTSYSDSGYQDSSVSHYSNQNVVRTEPRSSLSRSPRAEGQASAQVSSRMLRRMASLPSSSQSPGCGAVSPSRMSLRTSQGSTYDSPILSEPKPLAAVFPGTSMPPSCPSPLSPADGVPALDRGGGGRLGSTLSLVEGRGLMGSPLRSGMTAVPQHFGTTLPRQSQALAYGADPYGLYQKSALPRPDSLIGLHSSYGAHAGQMDPELRPPLSPDCHMTPVFDERTFHSPAYHSPAHEAQGALYRSNTGTAAHPLKVAFSQKQTRFCSNSFLWIVLILGSLSCLFVPSGMGTLPRASSHCGTLPYQRSSYGMAGSGLYVDSFRLSGEPVFSHRHSGLVDRIATRTPSIESIHKDPREFAWRDPELPEVIHMLQHHFPSVQANAAAYLQHLCYGDSQVKVEVCHLGGIQHLVDQLDHKVPEVQKSACGALRNLVYGKASDNNKVALRNCGGVPALLRLLRKTTDNEVRELVTGVLWNLSSCDAVKMTIIRDALTTLTNTVVIPHSGWSSVSQRDDHRVRFQSSLLLRNTTGCLRERRRGRQLRCCEGLVDSLLHILKVCVNTSDYDSKIVENSVCTLRNLSYRLEVEMPSSRLLGNQELDHLLGFSSPVRELDYLCWGKRRRGRQRSGWPDDKWDGVGPIPGFSQLMRGAELLWHPVVVKPYLNLLAESSNPATLEGAAGSLQNLSAGNWKVCGAPAARLPPPGRGLTCGVLQFSAYIRAAVRKEKGLPILVELLRMDNDRVVCSVATALRNMALDSRNKELIVELLAHRGFTPIQEVNSGSSHSFLGASVCLAASVSLSPGKYAMRDLVTRLPGNSPSVLSDDTVASVCCTLHEVTSRNVENAKALADSGGIEKLVDISKGRGKGYSMKVVKAAAQVLNTLWQYRELRTLYKQDGWNYTHFVTPVSTLERDRYLSQPTLPTSPMRTSPVIVSGGSATSSPAMLGFRRHSSNYQGAPSSMQLDSFYEDSSLHKRQHTGSEKKPPYFIGTYSSQSGEDLRRSQHTEPFYEDADRKNYNSYRMYLSSPHGYGEERYEDEPGRLTPSSLDGYAGQPLRFKAKTNYVDFYSTTRRPSSRGDKFSGSPDSWV</sequence>
<dbReference type="GO" id="GO:0098609">
    <property type="term" value="P:cell-cell adhesion"/>
    <property type="evidence" value="ECO:0007669"/>
    <property type="project" value="InterPro"/>
</dbReference>
<dbReference type="GO" id="GO:0005886">
    <property type="term" value="C:plasma membrane"/>
    <property type="evidence" value="ECO:0007669"/>
    <property type="project" value="TreeGrafter"/>
</dbReference>